<evidence type="ECO:0000256" key="1">
    <source>
        <dbReference type="ARBA" id="ARBA00022737"/>
    </source>
</evidence>
<accession>A0A3Q0JHM6</accession>
<feature type="non-terminal residue" evidence="4">
    <location>
        <position position="195"/>
    </location>
</feature>
<dbReference type="InterPro" id="IPR058584">
    <property type="entry name" value="IMB1_TNPO1-like_TPR"/>
</dbReference>
<dbReference type="RefSeq" id="XP_026687922.1">
    <property type="nucleotide sequence ID" value="XM_026832121.1"/>
</dbReference>
<dbReference type="InterPro" id="IPR016024">
    <property type="entry name" value="ARM-type_fold"/>
</dbReference>
<dbReference type="STRING" id="121845.A0A3Q0JHM6"/>
<dbReference type="GeneID" id="103521442"/>
<organism evidence="3 4">
    <name type="scientific">Diaphorina citri</name>
    <name type="common">Asian citrus psyllid</name>
    <dbReference type="NCBI Taxonomy" id="121845"/>
    <lineage>
        <taxon>Eukaryota</taxon>
        <taxon>Metazoa</taxon>
        <taxon>Ecdysozoa</taxon>
        <taxon>Arthropoda</taxon>
        <taxon>Hexapoda</taxon>
        <taxon>Insecta</taxon>
        <taxon>Pterygota</taxon>
        <taxon>Neoptera</taxon>
        <taxon>Paraneoptera</taxon>
        <taxon>Hemiptera</taxon>
        <taxon>Sternorrhyncha</taxon>
        <taxon>Psylloidea</taxon>
        <taxon>Psyllidae</taxon>
        <taxon>Diaphorininae</taxon>
        <taxon>Diaphorina</taxon>
    </lineage>
</organism>
<evidence type="ECO:0000313" key="3">
    <source>
        <dbReference type="Proteomes" id="UP000079169"/>
    </source>
</evidence>
<dbReference type="PaxDb" id="121845-A0A3Q0JHM6"/>
<dbReference type="KEGG" id="dci:103521442"/>
<dbReference type="Gene3D" id="1.25.10.10">
    <property type="entry name" value="Leucine-rich Repeat Variant"/>
    <property type="match status" value="1"/>
</dbReference>
<sequence>MQVVQNAAFFALGQMSEYLQPQIATFGPQIMPILLNFLSSVSNALIPPDNTKHVERMFYALEAFIDTMEAAVSPYVPALMEATVKILENPTPACPLEFKEFAIRTIGSIATAIETEFLPYFPNIMTHLAACVNSTDLKGQGASAYIGNHHMQVFVDFALRGIVDEHPVVQRRNTVIPTKIKNGILKALVDEPEKQ</sequence>
<dbReference type="Pfam" id="PF25574">
    <property type="entry name" value="TPR_IMB1"/>
    <property type="match status" value="1"/>
</dbReference>
<name>A0A3Q0JHM6_DIACI</name>
<evidence type="ECO:0000259" key="2">
    <source>
        <dbReference type="Pfam" id="PF25574"/>
    </source>
</evidence>
<gene>
    <name evidence="4" type="primary">LOC103521442</name>
</gene>
<proteinExistence type="predicted"/>
<keyword evidence="3" id="KW-1185">Reference proteome</keyword>
<dbReference type="InterPro" id="IPR011989">
    <property type="entry name" value="ARM-like"/>
</dbReference>
<dbReference type="AlphaFoldDB" id="A0A3Q0JHM6"/>
<dbReference type="Proteomes" id="UP000079169">
    <property type="component" value="Unplaced"/>
</dbReference>
<dbReference type="SUPFAM" id="SSF48371">
    <property type="entry name" value="ARM repeat"/>
    <property type="match status" value="1"/>
</dbReference>
<reference evidence="4" key="1">
    <citation type="submission" date="2025-08" db="UniProtKB">
        <authorList>
            <consortium name="RefSeq"/>
        </authorList>
    </citation>
    <scope>IDENTIFICATION</scope>
</reference>
<keyword evidence="1" id="KW-0677">Repeat</keyword>
<feature type="domain" description="Importin subunit beta-1/Transportin-1-like TPR repeats" evidence="2">
    <location>
        <begin position="15"/>
        <end position="139"/>
    </location>
</feature>
<evidence type="ECO:0000313" key="4">
    <source>
        <dbReference type="RefSeq" id="XP_026687922.1"/>
    </source>
</evidence>
<protein>
    <submittedName>
        <fullName evidence="4">Importin-4-like</fullName>
    </submittedName>
</protein>